<name>A0A2Z5FWM3_9BACT</name>
<evidence type="ECO:0000256" key="2">
    <source>
        <dbReference type="ARBA" id="ARBA00022679"/>
    </source>
</evidence>
<reference evidence="3 4" key="1">
    <citation type="journal article" date="2018" name="Front. Microbiol.">
        <title>Hydrolytic Capabilities as a Key to Environmental Success: Chitinolytic and Cellulolytic Acidobacteria From Acidic Sub-arctic Soils and Boreal Peatlands.</title>
        <authorList>
            <person name="Belova S.E."/>
            <person name="Ravin N.V."/>
            <person name="Pankratov T.A."/>
            <person name="Rakitin A.L."/>
            <person name="Ivanova A.A."/>
            <person name="Beletsky A.V."/>
            <person name="Mardanov A.V."/>
            <person name="Sinninghe Damste J.S."/>
            <person name="Dedysh S.N."/>
        </authorList>
    </citation>
    <scope>NUCLEOTIDE SEQUENCE [LARGE SCALE GENOMIC DNA]</scope>
    <source>
        <strain evidence="3 4">SBC82</strain>
    </source>
</reference>
<dbReference type="AlphaFoldDB" id="A0A2Z5FWM3"/>
<organism evidence="3 4">
    <name type="scientific">Acidisarcina polymorpha</name>
    <dbReference type="NCBI Taxonomy" id="2211140"/>
    <lineage>
        <taxon>Bacteria</taxon>
        <taxon>Pseudomonadati</taxon>
        <taxon>Acidobacteriota</taxon>
        <taxon>Terriglobia</taxon>
        <taxon>Terriglobales</taxon>
        <taxon>Acidobacteriaceae</taxon>
        <taxon>Acidisarcina</taxon>
    </lineage>
</organism>
<accession>A0A2Z5FWM3</accession>
<evidence type="ECO:0000256" key="1">
    <source>
        <dbReference type="ARBA" id="ARBA00022676"/>
    </source>
</evidence>
<dbReference type="OrthoDB" id="9771846at2"/>
<proteinExistence type="predicted"/>
<keyword evidence="2 3" id="KW-0808">Transferase</keyword>
<dbReference type="PANTHER" id="PTHR34136:SF1">
    <property type="entry name" value="UDP-N-ACETYL-D-MANNOSAMINURONIC ACID TRANSFERASE"/>
    <property type="match status" value="1"/>
</dbReference>
<dbReference type="PANTHER" id="PTHR34136">
    <property type="match status" value="1"/>
</dbReference>
<dbReference type="RefSeq" id="WP_114206733.1">
    <property type="nucleotide sequence ID" value="NZ_CP030840.1"/>
</dbReference>
<evidence type="ECO:0000313" key="3">
    <source>
        <dbReference type="EMBL" id="AXC11268.1"/>
    </source>
</evidence>
<dbReference type="KEGG" id="abas:ACPOL_1932"/>
<dbReference type="NCBIfam" id="TIGR00696">
    <property type="entry name" value="wecG_tagA_cpsF"/>
    <property type="match status" value="1"/>
</dbReference>
<dbReference type="InterPro" id="IPR004629">
    <property type="entry name" value="WecG_TagA_CpsF"/>
</dbReference>
<dbReference type="Pfam" id="PF03808">
    <property type="entry name" value="Glyco_tran_WecG"/>
    <property type="match status" value="1"/>
</dbReference>
<gene>
    <name evidence="3" type="ORF">ACPOL_1932</name>
</gene>
<sequence>MISTKPAAAARVLGVAVEALNMNLALERIAGELHERRKGYICLTGVHGIMEAQRDPRLAEIYASAAMTVPDGAPTVWVGRWQGHSSMQRVAGPELMLELMRRKEFAGYTHFLYGGEEGVAQRLRQQLTLRFPWVRIAGTFTPPFRDLNEVEEDALLAAVDELRPDIIWVGISTPKQERFMHRYLHRLNTTLMFGVGAAFDYHTGRIQDAPQWIKVIGMQWLHRLVQDPRRLWKRYLRNNSSFLWNIALQLTGLRDYPPIHNEVESWRAIQPSEVSKAG</sequence>
<dbReference type="Proteomes" id="UP000253606">
    <property type="component" value="Chromosome"/>
</dbReference>
<evidence type="ECO:0000313" key="4">
    <source>
        <dbReference type="Proteomes" id="UP000253606"/>
    </source>
</evidence>
<protein>
    <submittedName>
        <fullName evidence="3">N-acetylmannosaminyltransferase</fullName>
    </submittedName>
</protein>
<keyword evidence="4" id="KW-1185">Reference proteome</keyword>
<dbReference type="GO" id="GO:0016758">
    <property type="term" value="F:hexosyltransferase activity"/>
    <property type="evidence" value="ECO:0007669"/>
    <property type="project" value="TreeGrafter"/>
</dbReference>
<dbReference type="CDD" id="cd06533">
    <property type="entry name" value="Glyco_transf_WecG_TagA"/>
    <property type="match status" value="1"/>
</dbReference>
<dbReference type="EMBL" id="CP030840">
    <property type="protein sequence ID" value="AXC11268.1"/>
    <property type="molecule type" value="Genomic_DNA"/>
</dbReference>
<keyword evidence="1" id="KW-0328">Glycosyltransferase</keyword>